<dbReference type="Proteomes" id="UP001223978">
    <property type="component" value="Unassembled WGS sequence"/>
</dbReference>
<dbReference type="EMBL" id="JASCIQ010000001">
    <property type="protein sequence ID" value="MDI3402411.1"/>
    <property type="molecule type" value="Genomic_DNA"/>
</dbReference>
<accession>A0ABT6S2U5</accession>
<comment type="caution">
    <text evidence="1">The sequence shown here is derived from an EMBL/GenBank/DDBJ whole genome shotgun (WGS) entry which is preliminary data.</text>
</comment>
<evidence type="ECO:0000313" key="1">
    <source>
        <dbReference type="EMBL" id="MDI3402411.1"/>
    </source>
</evidence>
<keyword evidence="2" id="KW-1185">Reference proteome</keyword>
<dbReference type="RefSeq" id="WP_282540368.1">
    <property type="nucleotide sequence ID" value="NZ_JASCIQ010000001.1"/>
</dbReference>
<gene>
    <name evidence="1" type="ORF">QIS96_00975</name>
</gene>
<reference evidence="1 2" key="1">
    <citation type="submission" date="2023-05" db="EMBL/GenBank/DDBJ databases">
        <title>Draft genome sequence of Streptomyces sp. B-S-A6 isolated from a cave soil in Thailand.</title>
        <authorList>
            <person name="Chamroensaksri N."/>
            <person name="Muangham S."/>
        </authorList>
    </citation>
    <scope>NUCLEOTIDE SEQUENCE [LARGE SCALE GENOMIC DNA]</scope>
    <source>
        <strain evidence="1 2">B-S-A6</strain>
    </source>
</reference>
<proteinExistence type="predicted"/>
<protein>
    <submittedName>
        <fullName evidence="1">Uncharacterized protein</fullName>
    </submittedName>
</protein>
<sequence length="79" mass="8774">MAEISDELIRLERLAEEERAKLAGLSGGAYEAQRERWRSASENVQSAIARHAEATGRSRESVEEAVLKAARRAHEDPAE</sequence>
<name>A0ABT6S2U5_9ACTN</name>
<evidence type="ECO:0000313" key="2">
    <source>
        <dbReference type="Proteomes" id="UP001223978"/>
    </source>
</evidence>
<organism evidence="1 2">
    <name type="scientific">Streptomyces cavernicola</name>
    <dbReference type="NCBI Taxonomy" id="3043613"/>
    <lineage>
        <taxon>Bacteria</taxon>
        <taxon>Bacillati</taxon>
        <taxon>Actinomycetota</taxon>
        <taxon>Actinomycetes</taxon>
        <taxon>Kitasatosporales</taxon>
        <taxon>Streptomycetaceae</taxon>
        <taxon>Streptomyces</taxon>
    </lineage>
</organism>